<dbReference type="Gene3D" id="2.40.33.10">
    <property type="entry name" value="PK beta-barrel domain-like"/>
    <property type="match status" value="1"/>
</dbReference>
<feature type="domain" description="Pyruvate kinase barrel" evidence="14">
    <location>
        <begin position="2"/>
        <end position="119"/>
    </location>
</feature>
<gene>
    <name evidence="15" type="primary">PyK</name>
    <name evidence="15" type="ORF">E2C01_081408</name>
</gene>
<evidence type="ECO:0000256" key="6">
    <source>
        <dbReference type="ARBA" id="ARBA00022723"/>
    </source>
</evidence>
<dbReference type="GO" id="GO:0030955">
    <property type="term" value="F:potassium ion binding"/>
    <property type="evidence" value="ECO:0007669"/>
    <property type="project" value="InterPro"/>
</dbReference>
<dbReference type="SUPFAM" id="SSF51621">
    <property type="entry name" value="Phosphoenolpyruvate/pyruvate domain"/>
    <property type="match status" value="1"/>
</dbReference>
<name>A0A5B7J284_PORTR</name>
<keyword evidence="8 13" id="KW-0418">Kinase</keyword>
<evidence type="ECO:0000313" key="15">
    <source>
        <dbReference type="EMBL" id="MPC86574.1"/>
    </source>
</evidence>
<dbReference type="EMBL" id="VSRR010071895">
    <property type="protein sequence ID" value="MPC86574.1"/>
    <property type="molecule type" value="Genomic_DNA"/>
</dbReference>
<dbReference type="PANTHER" id="PTHR11817">
    <property type="entry name" value="PYRUVATE KINASE"/>
    <property type="match status" value="1"/>
</dbReference>
<dbReference type="PRINTS" id="PR01050">
    <property type="entry name" value="PYRUVTKNASE"/>
</dbReference>
<dbReference type="Proteomes" id="UP000324222">
    <property type="component" value="Unassembled WGS sequence"/>
</dbReference>
<dbReference type="EC" id="2.7.1.40" evidence="4 13"/>
<comment type="cofactor">
    <cofactor evidence="1">
        <name>K(+)</name>
        <dbReference type="ChEBI" id="CHEBI:29103"/>
    </cofactor>
</comment>
<evidence type="ECO:0000256" key="11">
    <source>
        <dbReference type="ARBA" id="ARBA00023152"/>
    </source>
</evidence>
<evidence type="ECO:0000256" key="12">
    <source>
        <dbReference type="ARBA" id="ARBA00023317"/>
    </source>
</evidence>
<dbReference type="Gene3D" id="3.20.20.60">
    <property type="entry name" value="Phosphoenolpyruvate-binding domains"/>
    <property type="match status" value="1"/>
</dbReference>
<dbReference type="InterPro" id="IPR015793">
    <property type="entry name" value="Pyrv_Knase_brl"/>
</dbReference>
<dbReference type="SMR" id="A0A5B7J284"/>
<dbReference type="GO" id="GO:0004743">
    <property type="term" value="F:pyruvate kinase activity"/>
    <property type="evidence" value="ECO:0007669"/>
    <property type="project" value="UniProtKB-EC"/>
</dbReference>
<keyword evidence="10 13" id="KW-0460">Magnesium</keyword>
<dbReference type="GO" id="GO:0005524">
    <property type="term" value="F:ATP binding"/>
    <property type="evidence" value="ECO:0007669"/>
    <property type="project" value="UniProtKB-KW"/>
</dbReference>
<dbReference type="InterPro" id="IPR015806">
    <property type="entry name" value="Pyrv_Knase_insert_dom_sf"/>
</dbReference>
<evidence type="ECO:0000256" key="5">
    <source>
        <dbReference type="ARBA" id="ARBA00022679"/>
    </source>
</evidence>
<protein>
    <recommendedName>
        <fullName evidence="4 13">Pyruvate kinase</fullName>
        <ecNumber evidence="4 13">2.7.1.40</ecNumber>
    </recommendedName>
</protein>
<keyword evidence="11 13" id="KW-0324">Glycolysis</keyword>
<dbReference type="OrthoDB" id="108365at2759"/>
<comment type="pathway">
    <text evidence="2 13">Carbohydrate degradation; glycolysis; pyruvate from D-glyceraldehyde 3-phosphate: step 5/5.</text>
</comment>
<dbReference type="InterPro" id="IPR040442">
    <property type="entry name" value="Pyrv_kinase-like_dom_sf"/>
</dbReference>
<reference evidence="15 16" key="1">
    <citation type="submission" date="2019-05" db="EMBL/GenBank/DDBJ databases">
        <title>Another draft genome of Portunus trituberculatus and its Hox gene families provides insights of decapod evolution.</title>
        <authorList>
            <person name="Jeong J.-H."/>
            <person name="Song I."/>
            <person name="Kim S."/>
            <person name="Choi T."/>
            <person name="Kim D."/>
            <person name="Ryu S."/>
            <person name="Kim W."/>
        </authorList>
    </citation>
    <scope>NUCLEOTIDE SEQUENCE [LARGE SCALE GENOMIC DNA]</scope>
    <source>
        <tissue evidence="15">Muscle</tissue>
    </source>
</reference>
<keyword evidence="9" id="KW-0067">ATP-binding</keyword>
<keyword evidence="5 13" id="KW-0808">Transferase</keyword>
<evidence type="ECO:0000256" key="3">
    <source>
        <dbReference type="ARBA" id="ARBA00008663"/>
    </source>
</evidence>
<organism evidence="15 16">
    <name type="scientific">Portunus trituberculatus</name>
    <name type="common">Swimming crab</name>
    <name type="synonym">Neptunus trituberculatus</name>
    <dbReference type="NCBI Taxonomy" id="210409"/>
    <lineage>
        <taxon>Eukaryota</taxon>
        <taxon>Metazoa</taxon>
        <taxon>Ecdysozoa</taxon>
        <taxon>Arthropoda</taxon>
        <taxon>Crustacea</taxon>
        <taxon>Multicrustacea</taxon>
        <taxon>Malacostraca</taxon>
        <taxon>Eumalacostraca</taxon>
        <taxon>Eucarida</taxon>
        <taxon>Decapoda</taxon>
        <taxon>Pleocyemata</taxon>
        <taxon>Brachyura</taxon>
        <taxon>Eubrachyura</taxon>
        <taxon>Portunoidea</taxon>
        <taxon>Portunidae</taxon>
        <taxon>Portuninae</taxon>
        <taxon>Portunus</taxon>
    </lineage>
</organism>
<comment type="similarity">
    <text evidence="3 13">Belongs to the pyruvate kinase family.</text>
</comment>
<dbReference type="UniPathway" id="UPA00109">
    <property type="reaction ID" value="UER00188"/>
</dbReference>
<dbReference type="GO" id="GO:0016301">
    <property type="term" value="F:kinase activity"/>
    <property type="evidence" value="ECO:0007669"/>
    <property type="project" value="UniProtKB-KW"/>
</dbReference>
<evidence type="ECO:0000256" key="1">
    <source>
        <dbReference type="ARBA" id="ARBA00001958"/>
    </source>
</evidence>
<dbReference type="Pfam" id="PF00224">
    <property type="entry name" value="PK"/>
    <property type="match status" value="1"/>
</dbReference>
<keyword evidence="12 15" id="KW-0670">Pyruvate</keyword>
<comment type="caution">
    <text evidence="15">The sequence shown here is derived from an EMBL/GenBank/DDBJ whole genome shotgun (WGS) entry which is preliminary data.</text>
</comment>
<sequence>MLGSKKGVNLPGVPVDLPAVSEKDRGDLLLGVKMGVDMVFASFIRDAAGVKEIRQVLGEEGKNIKIISKIENHQGCKNIDSIIDESDGIMIARGDLGIEIPAEKVFIAQKQMLARCNKVRHKHRERERERE</sequence>
<dbReference type="InterPro" id="IPR001697">
    <property type="entry name" value="Pyr_Knase"/>
</dbReference>
<accession>A0A5B7J284</accession>
<evidence type="ECO:0000256" key="9">
    <source>
        <dbReference type="ARBA" id="ARBA00022840"/>
    </source>
</evidence>
<evidence type="ECO:0000256" key="10">
    <source>
        <dbReference type="ARBA" id="ARBA00022842"/>
    </source>
</evidence>
<evidence type="ECO:0000256" key="13">
    <source>
        <dbReference type="RuleBase" id="RU000504"/>
    </source>
</evidence>
<evidence type="ECO:0000313" key="16">
    <source>
        <dbReference type="Proteomes" id="UP000324222"/>
    </source>
</evidence>
<evidence type="ECO:0000256" key="8">
    <source>
        <dbReference type="ARBA" id="ARBA00022777"/>
    </source>
</evidence>
<dbReference type="GO" id="GO:0000287">
    <property type="term" value="F:magnesium ion binding"/>
    <property type="evidence" value="ECO:0007669"/>
    <property type="project" value="InterPro"/>
</dbReference>
<keyword evidence="16" id="KW-1185">Reference proteome</keyword>
<evidence type="ECO:0000256" key="2">
    <source>
        <dbReference type="ARBA" id="ARBA00004997"/>
    </source>
</evidence>
<evidence type="ECO:0000256" key="4">
    <source>
        <dbReference type="ARBA" id="ARBA00012142"/>
    </source>
</evidence>
<evidence type="ECO:0000259" key="14">
    <source>
        <dbReference type="Pfam" id="PF00224"/>
    </source>
</evidence>
<keyword evidence="7" id="KW-0547">Nucleotide-binding</keyword>
<keyword evidence="6" id="KW-0479">Metal-binding</keyword>
<dbReference type="InterPro" id="IPR015813">
    <property type="entry name" value="Pyrv/PenolPyrv_kinase-like_dom"/>
</dbReference>
<dbReference type="AlphaFoldDB" id="A0A5B7J284"/>
<evidence type="ECO:0000256" key="7">
    <source>
        <dbReference type="ARBA" id="ARBA00022741"/>
    </source>
</evidence>
<comment type="catalytic activity">
    <reaction evidence="13">
        <text>pyruvate + ATP = phosphoenolpyruvate + ADP + H(+)</text>
        <dbReference type="Rhea" id="RHEA:18157"/>
        <dbReference type="ChEBI" id="CHEBI:15361"/>
        <dbReference type="ChEBI" id="CHEBI:15378"/>
        <dbReference type="ChEBI" id="CHEBI:30616"/>
        <dbReference type="ChEBI" id="CHEBI:58702"/>
        <dbReference type="ChEBI" id="CHEBI:456216"/>
        <dbReference type="EC" id="2.7.1.40"/>
    </reaction>
</comment>
<proteinExistence type="inferred from homology"/>